<dbReference type="InterPro" id="IPR000182">
    <property type="entry name" value="GNAT_dom"/>
</dbReference>
<gene>
    <name evidence="3" type="ORF">EHT25_14570</name>
</gene>
<dbReference type="SUPFAM" id="SSF55729">
    <property type="entry name" value="Acyl-CoA N-acyltransferases (Nat)"/>
    <property type="match status" value="1"/>
</dbReference>
<proteinExistence type="predicted"/>
<dbReference type="AlphaFoldDB" id="A0A3P1BUA8"/>
<name>A0A3P1BUA8_9BACT</name>
<keyword evidence="1 3" id="KW-0808">Transferase</keyword>
<evidence type="ECO:0000313" key="4">
    <source>
        <dbReference type="Proteomes" id="UP000271925"/>
    </source>
</evidence>
<dbReference type="NCBIfam" id="NF040501">
    <property type="entry name" value="resist_ArsN2"/>
    <property type="match status" value="1"/>
</dbReference>
<dbReference type="OrthoDB" id="5197788at2"/>
<dbReference type="Gene3D" id="3.40.630.30">
    <property type="match status" value="1"/>
</dbReference>
<evidence type="ECO:0000313" key="3">
    <source>
        <dbReference type="EMBL" id="RRB04691.1"/>
    </source>
</evidence>
<evidence type="ECO:0000259" key="2">
    <source>
        <dbReference type="PROSITE" id="PS51186"/>
    </source>
</evidence>
<keyword evidence="4" id="KW-1185">Reference proteome</keyword>
<sequence length="149" mass="16389">MVLRIEIARPEDKEAVVTLLQKGQLLTDDLPSDLSGFVLTKEKDVCVGVAGLERCGSVALLRSVAVDPHYRGKKIAEQLVGRLLEIAKADGLTELYLITTTADHYFERHGFKPVDRQGVPDAIRQTQQFNTLCPSSAIVMKRTVNDNAA</sequence>
<accession>A0A3P1BUA8</accession>
<dbReference type="InterPro" id="IPR050769">
    <property type="entry name" value="NAT_camello-type"/>
</dbReference>
<protein>
    <submittedName>
        <fullName evidence="3">GNAT family N-acetyltransferase</fullName>
    </submittedName>
</protein>
<evidence type="ECO:0000256" key="1">
    <source>
        <dbReference type="ARBA" id="ARBA00022679"/>
    </source>
</evidence>
<reference evidence="3 4" key="1">
    <citation type="submission" date="2018-11" db="EMBL/GenBank/DDBJ databases">
        <authorList>
            <person name="Zhou Z."/>
            <person name="Wang G."/>
        </authorList>
    </citation>
    <scope>NUCLEOTIDE SEQUENCE [LARGE SCALE GENOMIC DNA]</scope>
    <source>
        <strain evidence="3 4">KCTC52004</strain>
    </source>
</reference>
<dbReference type="PROSITE" id="PS51186">
    <property type="entry name" value="GNAT"/>
    <property type="match status" value="1"/>
</dbReference>
<feature type="domain" description="N-acetyltransferase" evidence="2">
    <location>
        <begin position="3"/>
        <end position="145"/>
    </location>
</feature>
<dbReference type="Pfam" id="PF00583">
    <property type="entry name" value="Acetyltransf_1"/>
    <property type="match status" value="1"/>
</dbReference>
<dbReference type="PANTHER" id="PTHR13947">
    <property type="entry name" value="GNAT FAMILY N-ACETYLTRANSFERASE"/>
    <property type="match status" value="1"/>
</dbReference>
<comment type="caution">
    <text evidence="3">The sequence shown here is derived from an EMBL/GenBank/DDBJ whole genome shotgun (WGS) entry which is preliminary data.</text>
</comment>
<dbReference type="PANTHER" id="PTHR13947:SF37">
    <property type="entry name" value="LD18367P"/>
    <property type="match status" value="1"/>
</dbReference>
<dbReference type="InterPro" id="IPR016181">
    <property type="entry name" value="Acyl_CoA_acyltransferase"/>
</dbReference>
<dbReference type="Proteomes" id="UP000271925">
    <property type="component" value="Unassembled WGS sequence"/>
</dbReference>
<organism evidence="3 4">
    <name type="scientific">Larkinella rosea</name>
    <dbReference type="NCBI Taxonomy" id="2025312"/>
    <lineage>
        <taxon>Bacteria</taxon>
        <taxon>Pseudomonadati</taxon>
        <taxon>Bacteroidota</taxon>
        <taxon>Cytophagia</taxon>
        <taxon>Cytophagales</taxon>
        <taxon>Spirosomataceae</taxon>
        <taxon>Larkinella</taxon>
    </lineage>
</organism>
<dbReference type="GO" id="GO:0008080">
    <property type="term" value="F:N-acetyltransferase activity"/>
    <property type="evidence" value="ECO:0007669"/>
    <property type="project" value="InterPro"/>
</dbReference>
<dbReference type="RefSeq" id="WP_124875669.1">
    <property type="nucleotide sequence ID" value="NZ_RQJO01000008.1"/>
</dbReference>
<dbReference type="EMBL" id="RQJO01000008">
    <property type="protein sequence ID" value="RRB04691.1"/>
    <property type="molecule type" value="Genomic_DNA"/>
</dbReference>